<comment type="caution">
    <text evidence="1">The sequence shown here is derived from an EMBL/GenBank/DDBJ whole genome shotgun (WGS) entry which is preliminary data.</text>
</comment>
<evidence type="ECO:0000313" key="2">
    <source>
        <dbReference type="Proteomes" id="UP000237684"/>
    </source>
</evidence>
<evidence type="ECO:0000313" key="1">
    <source>
        <dbReference type="EMBL" id="PQV64723.1"/>
    </source>
</evidence>
<accession>A0A2S8SVA1</accession>
<gene>
    <name evidence="1" type="ORF">B1R32_104222</name>
</gene>
<protein>
    <submittedName>
        <fullName evidence="1">Uncharacterized protein</fullName>
    </submittedName>
</protein>
<dbReference type="AlphaFoldDB" id="A0A2S8SVA1"/>
<reference evidence="1 2" key="1">
    <citation type="journal article" date="2018" name="Syst. Appl. Microbiol.">
        <title>Abditibacterium utsteinense sp. nov., the first cultivated member of candidate phylum FBP, isolated from ice-free Antarctic soil samples.</title>
        <authorList>
            <person name="Tahon G."/>
            <person name="Tytgat B."/>
            <person name="Lebbe L."/>
            <person name="Carlier A."/>
            <person name="Willems A."/>
        </authorList>
    </citation>
    <scope>NUCLEOTIDE SEQUENCE [LARGE SCALE GENOMIC DNA]</scope>
    <source>
        <strain evidence="1 2">LMG 29911</strain>
    </source>
</reference>
<dbReference type="InParanoid" id="A0A2S8SVA1"/>
<dbReference type="RefSeq" id="WP_105483088.1">
    <property type="nucleotide sequence ID" value="NZ_NIGF01000004.1"/>
</dbReference>
<dbReference type="Proteomes" id="UP000237684">
    <property type="component" value="Unassembled WGS sequence"/>
</dbReference>
<organism evidence="1 2">
    <name type="scientific">Abditibacterium utsteinense</name>
    <dbReference type="NCBI Taxonomy" id="1960156"/>
    <lineage>
        <taxon>Bacteria</taxon>
        <taxon>Pseudomonadati</taxon>
        <taxon>Abditibacteriota</taxon>
        <taxon>Abditibacteriia</taxon>
        <taxon>Abditibacteriales</taxon>
        <taxon>Abditibacteriaceae</taxon>
        <taxon>Abditibacterium</taxon>
    </lineage>
</organism>
<dbReference type="EMBL" id="NIGF01000004">
    <property type="protein sequence ID" value="PQV64723.1"/>
    <property type="molecule type" value="Genomic_DNA"/>
</dbReference>
<proteinExistence type="predicted"/>
<keyword evidence="2" id="KW-1185">Reference proteome</keyword>
<name>A0A2S8SVA1_9BACT</name>
<sequence length="70" mass="7752">MEIIGLPLFLALEMLDEAPIVVRTAPPFVSKTRIPIWGEERVVRVTTGEGRLELLVARELLGEDKVSPSP</sequence>